<dbReference type="Pfam" id="PF00010">
    <property type="entry name" value="HLH"/>
    <property type="match status" value="1"/>
</dbReference>
<dbReference type="GO" id="GO:0003700">
    <property type="term" value="F:DNA-binding transcription factor activity"/>
    <property type="evidence" value="ECO:0007669"/>
    <property type="project" value="TreeGrafter"/>
</dbReference>
<evidence type="ECO:0000313" key="3">
    <source>
        <dbReference type="EMBL" id="KAG2172248.1"/>
    </source>
</evidence>
<feature type="compositionally biased region" description="Polar residues" evidence="1">
    <location>
        <begin position="155"/>
        <end position="173"/>
    </location>
</feature>
<sequence>MTPGAPKNLSELQTKSVTLESLAPPHKKRKSKTQVDNSVSQDPSKVERHSKLNAIKSSVIYPLTPSPDMTGKNIRERIPSISLPPGIISEKLTQTPPSSPAISATDDTMPTKYINTSELPRPTLPSTFNPQVPIHPHVIIAGTSPAMYYHPNQTAYYQSGPSDPNIQKNITSSDTKKASNDADSSEASTGTDQLSHKAAATPSSLMPGMPSNMPAFAYLAGQPYSYPTYMVPGGSMPGYSMVPHMSPPLHPSITSSPTGGRRGTTADQREQLRKVSHSAIERRRREKINVKIQQLRQLIPSCADQDHLHKLNILQSAIEYIGYLHEVLRNMETDDGSSVLELAARNDLRMLGVLQHLQRLSPTQAVLSSPSTSRLLSDQNRSQLPCEEETQMISKRKAEYMEHDESAKAGLMMLSQAISRGAQEDENPKHRNMHLDSLLCEE</sequence>
<reference evidence="3" key="1">
    <citation type="submission" date="2020-12" db="EMBL/GenBank/DDBJ databases">
        <title>Metabolic potential, ecology and presence of endohyphal bacteria is reflected in genomic diversity of Mucoromycotina.</title>
        <authorList>
            <person name="Muszewska A."/>
            <person name="Okrasinska A."/>
            <person name="Steczkiewicz K."/>
            <person name="Drgas O."/>
            <person name="Orlowska M."/>
            <person name="Perlinska-Lenart U."/>
            <person name="Aleksandrzak-Piekarczyk T."/>
            <person name="Szatraj K."/>
            <person name="Zielenkiewicz U."/>
            <person name="Pilsyk S."/>
            <person name="Malc E."/>
            <person name="Mieczkowski P."/>
            <person name="Kruszewska J.S."/>
            <person name="Biernat P."/>
            <person name="Pawlowska J."/>
        </authorList>
    </citation>
    <scope>NUCLEOTIDE SEQUENCE</scope>
    <source>
        <strain evidence="3">WA0000067209</strain>
    </source>
</reference>
<dbReference type="InterPro" id="IPR011598">
    <property type="entry name" value="bHLH_dom"/>
</dbReference>
<dbReference type="PANTHER" id="PTHR47787:SF1">
    <property type="entry name" value="CENTROMERE-BINDING PROTEIN 1"/>
    <property type="match status" value="1"/>
</dbReference>
<dbReference type="EMBL" id="JAEPQZ010000017">
    <property type="protein sequence ID" value="KAG2172248.1"/>
    <property type="molecule type" value="Genomic_DNA"/>
</dbReference>
<feature type="region of interest" description="Disordered" evidence="1">
    <location>
        <begin position="420"/>
        <end position="442"/>
    </location>
</feature>
<evidence type="ECO:0000259" key="2">
    <source>
        <dbReference type="PROSITE" id="PS50888"/>
    </source>
</evidence>
<dbReference type="OrthoDB" id="690068at2759"/>
<feature type="region of interest" description="Disordered" evidence="1">
    <location>
        <begin position="155"/>
        <end position="207"/>
    </location>
</feature>
<comment type="caution">
    <text evidence="3">The sequence shown here is derived from an EMBL/GenBank/DDBJ whole genome shotgun (WGS) entry which is preliminary data.</text>
</comment>
<feature type="compositionally biased region" description="Polar residues" evidence="1">
    <location>
        <begin position="10"/>
        <end position="19"/>
    </location>
</feature>
<protein>
    <recommendedName>
        <fullName evidence="2">BHLH domain-containing protein</fullName>
    </recommendedName>
</protein>
<feature type="domain" description="BHLH" evidence="2">
    <location>
        <begin position="272"/>
        <end position="324"/>
    </location>
</feature>
<evidence type="ECO:0000313" key="4">
    <source>
        <dbReference type="Proteomes" id="UP000654370"/>
    </source>
</evidence>
<dbReference type="InterPro" id="IPR036638">
    <property type="entry name" value="HLH_DNA-bd_sf"/>
</dbReference>
<feature type="region of interest" description="Disordered" evidence="1">
    <location>
        <begin position="1"/>
        <end position="58"/>
    </location>
</feature>
<dbReference type="SMART" id="SM00353">
    <property type="entry name" value="HLH"/>
    <property type="match status" value="1"/>
</dbReference>
<feature type="region of interest" description="Disordered" evidence="1">
    <location>
        <begin position="252"/>
        <end position="277"/>
    </location>
</feature>
<dbReference type="PROSITE" id="PS50888">
    <property type="entry name" value="BHLH"/>
    <property type="match status" value="1"/>
</dbReference>
<accession>A0A8H7PE51</accession>
<feature type="compositionally biased region" description="Polar residues" evidence="1">
    <location>
        <begin position="34"/>
        <end position="43"/>
    </location>
</feature>
<dbReference type="PANTHER" id="PTHR47787">
    <property type="entry name" value="CENTROMERE-BINDING PROTEIN 1"/>
    <property type="match status" value="1"/>
</dbReference>
<feature type="compositionally biased region" description="Polar residues" evidence="1">
    <location>
        <begin position="181"/>
        <end position="193"/>
    </location>
</feature>
<dbReference type="GO" id="GO:0005634">
    <property type="term" value="C:nucleus"/>
    <property type="evidence" value="ECO:0007669"/>
    <property type="project" value="TreeGrafter"/>
</dbReference>
<dbReference type="SUPFAM" id="SSF47459">
    <property type="entry name" value="HLH, helix-loop-helix DNA-binding domain"/>
    <property type="match status" value="1"/>
</dbReference>
<dbReference type="Gene3D" id="4.10.280.10">
    <property type="entry name" value="Helix-loop-helix DNA-binding domain"/>
    <property type="match status" value="1"/>
</dbReference>
<gene>
    <name evidence="3" type="ORF">INT43_004789</name>
</gene>
<dbReference type="GO" id="GO:0046983">
    <property type="term" value="F:protein dimerization activity"/>
    <property type="evidence" value="ECO:0007669"/>
    <property type="project" value="InterPro"/>
</dbReference>
<feature type="region of interest" description="Disordered" evidence="1">
    <location>
        <begin position="89"/>
        <end position="108"/>
    </location>
</feature>
<evidence type="ECO:0000256" key="1">
    <source>
        <dbReference type="SAM" id="MobiDB-lite"/>
    </source>
</evidence>
<dbReference type="AlphaFoldDB" id="A0A8H7PE51"/>
<keyword evidence="4" id="KW-1185">Reference proteome</keyword>
<dbReference type="Proteomes" id="UP000654370">
    <property type="component" value="Unassembled WGS sequence"/>
</dbReference>
<feature type="compositionally biased region" description="Basic and acidic residues" evidence="1">
    <location>
        <begin position="267"/>
        <end position="277"/>
    </location>
</feature>
<proteinExistence type="predicted"/>
<dbReference type="CDD" id="cd00083">
    <property type="entry name" value="bHLH_SF"/>
    <property type="match status" value="1"/>
</dbReference>
<feature type="compositionally biased region" description="Polar residues" evidence="1">
    <location>
        <begin position="91"/>
        <end position="108"/>
    </location>
</feature>
<name>A0A8H7PE51_MORIS</name>
<organism evidence="3 4">
    <name type="scientific">Mortierella isabellina</name>
    <name type="common">Filamentous fungus</name>
    <name type="synonym">Umbelopsis isabellina</name>
    <dbReference type="NCBI Taxonomy" id="91625"/>
    <lineage>
        <taxon>Eukaryota</taxon>
        <taxon>Fungi</taxon>
        <taxon>Fungi incertae sedis</taxon>
        <taxon>Mucoromycota</taxon>
        <taxon>Mucoromycotina</taxon>
        <taxon>Umbelopsidomycetes</taxon>
        <taxon>Umbelopsidales</taxon>
        <taxon>Umbelopsidaceae</taxon>
        <taxon>Umbelopsis</taxon>
    </lineage>
</organism>